<dbReference type="AlphaFoldDB" id="A0A0R1S5T8"/>
<dbReference type="EMBL" id="AZEY01000105">
    <property type="protein sequence ID" value="KRL62868.1"/>
    <property type="molecule type" value="Genomic_DNA"/>
</dbReference>
<dbReference type="PATRIC" id="fig|1423739.3.peg.1818"/>
<gene>
    <name evidence="1" type="ORF">FC85_GL001735</name>
</gene>
<dbReference type="InterPro" id="IPR000150">
    <property type="entry name" value="Cof"/>
</dbReference>
<dbReference type="SUPFAM" id="SSF56784">
    <property type="entry name" value="HAD-like"/>
    <property type="match status" value="1"/>
</dbReference>
<dbReference type="NCBIfam" id="TIGR00099">
    <property type="entry name" value="Cof-subfamily"/>
    <property type="match status" value="1"/>
</dbReference>
<dbReference type="InterPro" id="IPR036412">
    <property type="entry name" value="HAD-like_sf"/>
</dbReference>
<dbReference type="InterPro" id="IPR006379">
    <property type="entry name" value="HAD-SF_hydro_IIB"/>
</dbReference>
<dbReference type="GO" id="GO:0000287">
    <property type="term" value="F:magnesium ion binding"/>
    <property type="evidence" value="ECO:0007669"/>
    <property type="project" value="TreeGrafter"/>
</dbReference>
<evidence type="ECO:0000313" key="1">
    <source>
        <dbReference type="EMBL" id="KRL62868.1"/>
    </source>
</evidence>
<comment type="caution">
    <text evidence="1">The sequence shown here is derived from an EMBL/GenBank/DDBJ whole genome shotgun (WGS) entry which is preliminary data.</text>
</comment>
<dbReference type="Gene3D" id="3.30.1240.10">
    <property type="match status" value="1"/>
</dbReference>
<dbReference type="PANTHER" id="PTHR10000:SF53">
    <property type="entry name" value="5-AMINO-6-(5-PHOSPHO-D-RIBITYLAMINO)URACIL PHOSPHATASE YBJI-RELATED"/>
    <property type="match status" value="1"/>
</dbReference>
<dbReference type="Gene3D" id="3.40.50.1000">
    <property type="entry name" value="HAD superfamily/HAD-like"/>
    <property type="match status" value="1"/>
</dbReference>
<accession>A0A0R1S5T8</accession>
<dbReference type="Pfam" id="PF08282">
    <property type="entry name" value="Hydrolase_3"/>
    <property type="match status" value="1"/>
</dbReference>
<organism evidence="1 2">
    <name type="scientific">Lentilactobacillus diolivorans DSM 14421</name>
    <dbReference type="NCBI Taxonomy" id="1423739"/>
    <lineage>
        <taxon>Bacteria</taxon>
        <taxon>Bacillati</taxon>
        <taxon>Bacillota</taxon>
        <taxon>Bacilli</taxon>
        <taxon>Lactobacillales</taxon>
        <taxon>Lactobacillaceae</taxon>
        <taxon>Lentilactobacillus</taxon>
    </lineage>
</organism>
<name>A0A0R1S5T8_9LACO</name>
<dbReference type="GO" id="GO:0005829">
    <property type="term" value="C:cytosol"/>
    <property type="evidence" value="ECO:0007669"/>
    <property type="project" value="TreeGrafter"/>
</dbReference>
<dbReference type="InterPro" id="IPR023214">
    <property type="entry name" value="HAD_sf"/>
</dbReference>
<reference evidence="1 2" key="1">
    <citation type="journal article" date="2015" name="Genome Announc.">
        <title>Expanding the biotechnology potential of lactobacilli through comparative genomics of 213 strains and associated genera.</title>
        <authorList>
            <person name="Sun Z."/>
            <person name="Harris H.M."/>
            <person name="McCann A."/>
            <person name="Guo C."/>
            <person name="Argimon S."/>
            <person name="Zhang W."/>
            <person name="Yang X."/>
            <person name="Jeffery I.B."/>
            <person name="Cooney J.C."/>
            <person name="Kagawa T.F."/>
            <person name="Liu W."/>
            <person name="Song Y."/>
            <person name="Salvetti E."/>
            <person name="Wrobel A."/>
            <person name="Rasinkangas P."/>
            <person name="Parkhill J."/>
            <person name="Rea M.C."/>
            <person name="O'Sullivan O."/>
            <person name="Ritari J."/>
            <person name="Douillard F.P."/>
            <person name="Paul Ross R."/>
            <person name="Yang R."/>
            <person name="Briner A.E."/>
            <person name="Felis G.E."/>
            <person name="de Vos W.M."/>
            <person name="Barrangou R."/>
            <person name="Klaenhammer T.R."/>
            <person name="Caufield P.W."/>
            <person name="Cui Y."/>
            <person name="Zhang H."/>
            <person name="O'Toole P.W."/>
        </authorList>
    </citation>
    <scope>NUCLEOTIDE SEQUENCE [LARGE SCALE GENOMIC DNA]</scope>
    <source>
        <strain evidence="1 2">DSM 14421</strain>
    </source>
</reference>
<proteinExistence type="predicted"/>
<dbReference type="GO" id="GO:0016791">
    <property type="term" value="F:phosphatase activity"/>
    <property type="evidence" value="ECO:0007669"/>
    <property type="project" value="TreeGrafter"/>
</dbReference>
<sequence>MEEFGLVKVIASDMDGTFLNNEGTFDEKLFQEQLKKMAANGMHFISASGNQYQHLLALFDNVTGPVSYVCNNGALVVDENGVIISETIIDHPVLQSALDYLVKDPSFFGAKIILVGRDGTYCNLSKNNKRFKKSEHFYPDLQSISDLTMVFDPIYKIEATWEEGSPLERQTKFNHKFSRRLTAAASGNGGLDIVVSGTTKSTGVDELLQSWQLTFDDVVAFGDNNNDFELLNEAKLGYAMKNSAPDLLAKVAAVTAHDNNEQGVQKQIDQLLG</sequence>
<dbReference type="NCBIfam" id="TIGR01484">
    <property type="entry name" value="HAD-SF-IIB"/>
    <property type="match status" value="1"/>
</dbReference>
<evidence type="ECO:0000313" key="2">
    <source>
        <dbReference type="Proteomes" id="UP000052013"/>
    </source>
</evidence>
<dbReference type="Proteomes" id="UP000052013">
    <property type="component" value="Unassembled WGS sequence"/>
</dbReference>
<protein>
    <submittedName>
        <fullName evidence="1">Sugar-phosphatase</fullName>
    </submittedName>
</protein>
<dbReference type="PANTHER" id="PTHR10000">
    <property type="entry name" value="PHOSPHOSERINE PHOSPHATASE"/>
    <property type="match status" value="1"/>
</dbReference>
<dbReference type="PROSITE" id="PS01229">
    <property type="entry name" value="COF_2"/>
    <property type="match status" value="1"/>
</dbReference>
<dbReference type="STRING" id="1423739.FC85_GL001735"/>